<dbReference type="Pfam" id="PF00072">
    <property type="entry name" value="Response_reg"/>
    <property type="match status" value="1"/>
</dbReference>
<dbReference type="InterPro" id="IPR036097">
    <property type="entry name" value="HisK_dim/P_sf"/>
</dbReference>
<evidence type="ECO:0000256" key="1">
    <source>
        <dbReference type="ARBA" id="ARBA00000085"/>
    </source>
</evidence>
<dbReference type="PANTHER" id="PTHR43047:SF72">
    <property type="entry name" value="OSMOSENSING HISTIDINE PROTEIN KINASE SLN1"/>
    <property type="match status" value="1"/>
</dbReference>
<dbReference type="PROSITE" id="PS50109">
    <property type="entry name" value="HIS_KIN"/>
    <property type="match status" value="1"/>
</dbReference>
<gene>
    <name evidence="10" type="ORF">ASPVEDRAFT_144073</name>
</gene>
<dbReference type="GO" id="GO:0009927">
    <property type="term" value="F:histidine phosphotransfer kinase activity"/>
    <property type="evidence" value="ECO:0007669"/>
    <property type="project" value="TreeGrafter"/>
</dbReference>
<dbReference type="FunFam" id="3.30.450.40:FF:000083">
    <property type="entry name" value="Sensor histidine kinase/response regulator, putative (AFU_orthologue AFUA_4G00660)"/>
    <property type="match status" value="1"/>
</dbReference>
<keyword evidence="4" id="KW-0808">Transferase</keyword>
<dbReference type="Pfam" id="PF00512">
    <property type="entry name" value="HisKA"/>
    <property type="match status" value="1"/>
</dbReference>
<dbReference type="FunFam" id="1.10.287.130:FF:000023">
    <property type="entry name" value="Sensor histidine kinase/response regulator, putative"/>
    <property type="match status" value="1"/>
</dbReference>
<evidence type="ECO:0000259" key="9">
    <source>
        <dbReference type="PROSITE" id="PS50110"/>
    </source>
</evidence>
<dbReference type="GeneID" id="63723471"/>
<dbReference type="Gene3D" id="3.30.565.10">
    <property type="entry name" value="Histidine kinase-like ATPase, C-terminal domain"/>
    <property type="match status" value="1"/>
</dbReference>
<dbReference type="Pfam" id="PF02518">
    <property type="entry name" value="HATPase_c"/>
    <property type="match status" value="1"/>
</dbReference>
<keyword evidence="5" id="KW-0418">Kinase</keyword>
<dbReference type="InterPro" id="IPR005467">
    <property type="entry name" value="His_kinase_dom"/>
</dbReference>
<dbReference type="InterPro" id="IPR003018">
    <property type="entry name" value="GAF"/>
</dbReference>
<name>A0A1L9Q331_ASPVE</name>
<dbReference type="PROSITE" id="PS50110">
    <property type="entry name" value="RESPONSE_REGULATORY"/>
    <property type="match status" value="1"/>
</dbReference>
<keyword evidence="11" id="KW-1185">Reference proteome</keyword>
<evidence type="ECO:0000256" key="5">
    <source>
        <dbReference type="ARBA" id="ARBA00022777"/>
    </source>
</evidence>
<accession>A0A1L9Q331</accession>
<feature type="modified residue" description="4-aspartylphosphate" evidence="6">
    <location>
        <position position="1075"/>
    </location>
</feature>
<evidence type="ECO:0000313" key="11">
    <source>
        <dbReference type="Proteomes" id="UP000184073"/>
    </source>
</evidence>
<dbReference type="RefSeq" id="XP_040673937.1">
    <property type="nucleotide sequence ID" value="XM_040807960.1"/>
</dbReference>
<dbReference type="SUPFAM" id="SSF52172">
    <property type="entry name" value="CheY-like"/>
    <property type="match status" value="1"/>
</dbReference>
<sequence>MQEFLSPALRQLPQPDSEKRRLRELSRYYCAIPRPAGFTEDPAATPTPRDDDSEPNLNAARLSSDITLTALTQLGVYKFGCMRSYVSLIDGQNQHIVSEATGSISLRDGTKHQPNDGLHLGVTTLDLVFGVCPHAVKLFSGHDVPHLQNTNNVTANSTRYIVRDFTLEEYFKDRPYVTEWPHFRFYAEVPIYSPSGHVLGSYCVVDNKPRSDFSEADVAALQEVSDAIALHLENVRTVHFHRRSDRLVKGLMAFIKDRPNDETAPLTAANLRNAAVSPPTRQSELWEPDSLRLGGLSLTTDPTRETSPLFSNRDGGDTDATSPSVAVHNSAPAGSPPLNNFLEADSPGELGFFHGQMFGSSSGMGTPSLASQDNIPLSTLIANVFAHASSVLQDSMDVDGVLFVDASWSNSGIVRSKTDLLDWEPLPKNADPRLRSESPHIPVVLPEESPCDVLGLASNETGPQYPVPDSLLRQLIAALPQGGVLHPGDVSPDPSLLENRLAKHFPQAKSLLFVPLWDWNKGQWLAGTFVWTKDSDQERFLGLDELHYFRAFGDSIISKIARLDWSQKEKSKFDFISSVSHELRSPLHGMLANAELLSASSLRPEQREAIKALETCGLTLLDTINNLLDFTKINNLTSLNQGASFITELASTFDLDVLVEEVVDSVFSGMRHAATPSTSTPSSSSASETYAFKRDVAVVLRFETRDQWKINSMTGAWRRIVMNILGNALKYTDIGFIEVSASFLPPSSDSGSTVAHLRFVDSGCGMSQEFLRNKLFSPFAQEDALSEGTGLGLSIVKQLVSSLNGSIDVKSEPGAGTQVDVYIPVQPVPVSANGSVVTVVEGAADIELPNMKFSLIGFGAYPELSEEPTGTLSPAAKRKICLQSFFSNLVTEQPSWTVSHAESLEQVDGGIAIIEESVLKQLYNDEYLRCHHEEKQIRFVCLCDGLPSEHTNEPVGGGAVVRLYQPFSPRKVVQILKSIAQTEPRPSITGPCPQSAPGLSVTGDGPENNTSPNAVVSEPRDGFTVLIVDDNDLNVQVLAKLMSKLGHQYTTATNGLIALNKYKESPSTLRVILMDVSMPVMDGIDATKNMRSFEHEHSLPPVKIFAVTGIASTAMQQEALRAGVDEYLVKPLSLHQLGRLIKAHL</sequence>
<dbReference type="SMART" id="SM00448">
    <property type="entry name" value="REC"/>
    <property type="match status" value="1"/>
</dbReference>
<dbReference type="Proteomes" id="UP000184073">
    <property type="component" value="Unassembled WGS sequence"/>
</dbReference>
<dbReference type="EC" id="2.7.13.3" evidence="2"/>
<dbReference type="InterPro" id="IPR011006">
    <property type="entry name" value="CheY-like_superfamily"/>
</dbReference>
<feature type="compositionally biased region" description="Polar residues" evidence="7">
    <location>
        <begin position="297"/>
        <end position="310"/>
    </location>
</feature>
<dbReference type="SMART" id="SM00387">
    <property type="entry name" value="HATPase_c"/>
    <property type="match status" value="1"/>
</dbReference>
<dbReference type="InterPro" id="IPR003661">
    <property type="entry name" value="HisK_dim/P_dom"/>
</dbReference>
<proteinExistence type="predicted"/>
<dbReference type="CDD" id="cd00082">
    <property type="entry name" value="HisKA"/>
    <property type="match status" value="1"/>
</dbReference>
<keyword evidence="3 6" id="KW-0597">Phosphoprotein</keyword>
<dbReference type="GO" id="GO:0000155">
    <property type="term" value="F:phosphorelay sensor kinase activity"/>
    <property type="evidence" value="ECO:0007669"/>
    <property type="project" value="InterPro"/>
</dbReference>
<evidence type="ECO:0000313" key="10">
    <source>
        <dbReference type="EMBL" id="OJJ08175.1"/>
    </source>
</evidence>
<dbReference type="InterPro" id="IPR003594">
    <property type="entry name" value="HATPase_dom"/>
</dbReference>
<organism evidence="10 11">
    <name type="scientific">Aspergillus versicolor CBS 583.65</name>
    <dbReference type="NCBI Taxonomy" id="1036611"/>
    <lineage>
        <taxon>Eukaryota</taxon>
        <taxon>Fungi</taxon>
        <taxon>Dikarya</taxon>
        <taxon>Ascomycota</taxon>
        <taxon>Pezizomycotina</taxon>
        <taxon>Eurotiomycetes</taxon>
        <taxon>Eurotiomycetidae</taxon>
        <taxon>Eurotiales</taxon>
        <taxon>Aspergillaceae</taxon>
        <taxon>Aspergillus</taxon>
        <taxon>Aspergillus subgen. Nidulantes</taxon>
    </lineage>
</organism>
<feature type="region of interest" description="Disordered" evidence="7">
    <location>
        <begin position="984"/>
        <end position="1016"/>
    </location>
</feature>
<dbReference type="AlphaFoldDB" id="A0A1L9Q331"/>
<dbReference type="OrthoDB" id="303614at2759"/>
<evidence type="ECO:0000256" key="4">
    <source>
        <dbReference type="ARBA" id="ARBA00022679"/>
    </source>
</evidence>
<dbReference type="InterPro" id="IPR004358">
    <property type="entry name" value="Sig_transdc_His_kin-like_C"/>
</dbReference>
<dbReference type="CDD" id="cd17546">
    <property type="entry name" value="REC_hyHK_CKI1_RcsC-like"/>
    <property type="match status" value="1"/>
</dbReference>
<feature type="domain" description="Response regulatory" evidence="9">
    <location>
        <begin position="1024"/>
        <end position="1145"/>
    </location>
</feature>
<evidence type="ECO:0000256" key="7">
    <source>
        <dbReference type="SAM" id="MobiDB-lite"/>
    </source>
</evidence>
<feature type="region of interest" description="Disordered" evidence="7">
    <location>
        <begin position="274"/>
        <end position="342"/>
    </location>
</feature>
<protein>
    <recommendedName>
        <fullName evidence="2">histidine kinase</fullName>
        <ecNumber evidence="2">2.7.13.3</ecNumber>
    </recommendedName>
</protein>
<dbReference type="SMART" id="SM00388">
    <property type="entry name" value="HisKA"/>
    <property type="match status" value="1"/>
</dbReference>
<dbReference type="STRING" id="1036611.A0A1L9Q331"/>
<dbReference type="PANTHER" id="PTHR43047">
    <property type="entry name" value="TWO-COMPONENT HISTIDINE PROTEIN KINASE"/>
    <property type="match status" value="1"/>
</dbReference>
<evidence type="ECO:0000256" key="6">
    <source>
        <dbReference type="PROSITE-ProRule" id="PRU00169"/>
    </source>
</evidence>
<evidence type="ECO:0000259" key="8">
    <source>
        <dbReference type="PROSITE" id="PS50109"/>
    </source>
</evidence>
<feature type="domain" description="Histidine kinase" evidence="8">
    <location>
        <begin position="578"/>
        <end position="827"/>
    </location>
</feature>
<dbReference type="VEuPathDB" id="FungiDB:ASPVEDRAFT_144073"/>
<dbReference type="SUPFAM" id="SSF47384">
    <property type="entry name" value="Homodimeric domain of signal transducing histidine kinase"/>
    <property type="match status" value="1"/>
</dbReference>
<dbReference type="SUPFAM" id="SSF55781">
    <property type="entry name" value="GAF domain-like"/>
    <property type="match status" value="1"/>
</dbReference>
<evidence type="ECO:0000256" key="2">
    <source>
        <dbReference type="ARBA" id="ARBA00012438"/>
    </source>
</evidence>
<dbReference type="InterPro" id="IPR036890">
    <property type="entry name" value="HATPase_C_sf"/>
</dbReference>
<evidence type="ECO:0000256" key="3">
    <source>
        <dbReference type="ARBA" id="ARBA00022553"/>
    </source>
</evidence>
<dbReference type="EMBL" id="KV878139">
    <property type="protein sequence ID" value="OJJ08175.1"/>
    <property type="molecule type" value="Genomic_DNA"/>
</dbReference>
<dbReference type="InterPro" id="IPR001789">
    <property type="entry name" value="Sig_transdc_resp-reg_receiver"/>
</dbReference>
<dbReference type="SUPFAM" id="SSF55874">
    <property type="entry name" value="ATPase domain of HSP90 chaperone/DNA topoisomerase II/histidine kinase"/>
    <property type="match status" value="1"/>
</dbReference>
<dbReference type="Gene3D" id="3.30.450.40">
    <property type="match status" value="1"/>
</dbReference>
<feature type="region of interest" description="Disordered" evidence="7">
    <location>
        <begin position="36"/>
        <end position="57"/>
    </location>
</feature>
<dbReference type="Gene3D" id="3.40.50.2300">
    <property type="match status" value="1"/>
</dbReference>
<reference evidence="11" key="1">
    <citation type="journal article" date="2017" name="Genome Biol.">
        <title>Comparative genomics reveals high biological diversity and specific adaptations in the industrially and medically important fungal genus Aspergillus.</title>
        <authorList>
            <person name="de Vries R.P."/>
            <person name="Riley R."/>
            <person name="Wiebenga A."/>
            <person name="Aguilar-Osorio G."/>
            <person name="Amillis S."/>
            <person name="Uchima C.A."/>
            <person name="Anderluh G."/>
            <person name="Asadollahi M."/>
            <person name="Askin M."/>
            <person name="Barry K."/>
            <person name="Battaglia E."/>
            <person name="Bayram O."/>
            <person name="Benocci T."/>
            <person name="Braus-Stromeyer S.A."/>
            <person name="Caldana C."/>
            <person name="Canovas D."/>
            <person name="Cerqueira G.C."/>
            <person name="Chen F."/>
            <person name="Chen W."/>
            <person name="Choi C."/>
            <person name="Clum A."/>
            <person name="Dos Santos R.A."/>
            <person name="Damasio A.R."/>
            <person name="Diallinas G."/>
            <person name="Emri T."/>
            <person name="Fekete E."/>
            <person name="Flipphi M."/>
            <person name="Freyberg S."/>
            <person name="Gallo A."/>
            <person name="Gournas C."/>
            <person name="Habgood R."/>
            <person name="Hainaut M."/>
            <person name="Harispe M.L."/>
            <person name="Henrissat B."/>
            <person name="Hilden K.S."/>
            <person name="Hope R."/>
            <person name="Hossain A."/>
            <person name="Karabika E."/>
            <person name="Karaffa L."/>
            <person name="Karanyi Z."/>
            <person name="Krasevec N."/>
            <person name="Kuo A."/>
            <person name="Kusch H."/>
            <person name="LaButti K."/>
            <person name="Lagendijk E.L."/>
            <person name="Lapidus A."/>
            <person name="Levasseur A."/>
            <person name="Lindquist E."/>
            <person name="Lipzen A."/>
            <person name="Logrieco A.F."/>
            <person name="MacCabe A."/>
            <person name="Maekelae M.R."/>
            <person name="Malavazi I."/>
            <person name="Melin P."/>
            <person name="Meyer V."/>
            <person name="Mielnichuk N."/>
            <person name="Miskei M."/>
            <person name="Molnar A.P."/>
            <person name="Mule G."/>
            <person name="Ngan C.Y."/>
            <person name="Orejas M."/>
            <person name="Orosz E."/>
            <person name="Ouedraogo J.P."/>
            <person name="Overkamp K.M."/>
            <person name="Park H.-S."/>
            <person name="Perrone G."/>
            <person name="Piumi F."/>
            <person name="Punt P.J."/>
            <person name="Ram A.F."/>
            <person name="Ramon A."/>
            <person name="Rauscher S."/>
            <person name="Record E."/>
            <person name="Riano-Pachon D.M."/>
            <person name="Robert V."/>
            <person name="Roehrig J."/>
            <person name="Ruller R."/>
            <person name="Salamov A."/>
            <person name="Salih N.S."/>
            <person name="Samson R.A."/>
            <person name="Sandor E."/>
            <person name="Sanguinetti M."/>
            <person name="Schuetze T."/>
            <person name="Sepcic K."/>
            <person name="Shelest E."/>
            <person name="Sherlock G."/>
            <person name="Sophianopoulou V."/>
            <person name="Squina F.M."/>
            <person name="Sun H."/>
            <person name="Susca A."/>
            <person name="Todd R.B."/>
            <person name="Tsang A."/>
            <person name="Unkles S.E."/>
            <person name="van de Wiele N."/>
            <person name="van Rossen-Uffink D."/>
            <person name="Oliveira J.V."/>
            <person name="Vesth T.C."/>
            <person name="Visser J."/>
            <person name="Yu J.-H."/>
            <person name="Zhou M."/>
            <person name="Andersen M.R."/>
            <person name="Archer D.B."/>
            <person name="Baker S.E."/>
            <person name="Benoit I."/>
            <person name="Brakhage A.A."/>
            <person name="Braus G.H."/>
            <person name="Fischer R."/>
            <person name="Frisvad J.C."/>
            <person name="Goldman G.H."/>
            <person name="Houbraken J."/>
            <person name="Oakley B."/>
            <person name="Pocsi I."/>
            <person name="Scazzocchio C."/>
            <person name="Seiboth B."/>
            <person name="vanKuyk P.A."/>
            <person name="Wortman J."/>
            <person name="Dyer P.S."/>
            <person name="Grigoriev I.V."/>
        </authorList>
    </citation>
    <scope>NUCLEOTIDE SEQUENCE [LARGE SCALE GENOMIC DNA]</scope>
    <source>
        <strain evidence="11">CBS 583.65</strain>
    </source>
</reference>
<dbReference type="Gene3D" id="1.10.287.130">
    <property type="match status" value="1"/>
</dbReference>
<dbReference type="InterPro" id="IPR029016">
    <property type="entry name" value="GAF-like_dom_sf"/>
</dbReference>
<dbReference type="PRINTS" id="PR00344">
    <property type="entry name" value="BCTRLSENSOR"/>
</dbReference>
<dbReference type="Pfam" id="PF01590">
    <property type="entry name" value="GAF"/>
    <property type="match status" value="1"/>
</dbReference>
<comment type="catalytic activity">
    <reaction evidence="1">
        <text>ATP + protein L-histidine = ADP + protein N-phospho-L-histidine.</text>
        <dbReference type="EC" id="2.7.13.3"/>
    </reaction>
</comment>
<dbReference type="GO" id="GO:0005886">
    <property type="term" value="C:plasma membrane"/>
    <property type="evidence" value="ECO:0007669"/>
    <property type="project" value="TreeGrafter"/>
</dbReference>